<dbReference type="Proteomes" id="UP001605036">
    <property type="component" value="Unassembled WGS sequence"/>
</dbReference>
<name>A0ABD1YYS0_9MARC</name>
<organism evidence="1 2">
    <name type="scientific">Riccia fluitans</name>
    <dbReference type="NCBI Taxonomy" id="41844"/>
    <lineage>
        <taxon>Eukaryota</taxon>
        <taxon>Viridiplantae</taxon>
        <taxon>Streptophyta</taxon>
        <taxon>Embryophyta</taxon>
        <taxon>Marchantiophyta</taxon>
        <taxon>Marchantiopsida</taxon>
        <taxon>Marchantiidae</taxon>
        <taxon>Marchantiales</taxon>
        <taxon>Ricciaceae</taxon>
        <taxon>Riccia</taxon>
    </lineage>
</organism>
<comment type="caution">
    <text evidence="1">The sequence shown here is derived from an EMBL/GenBank/DDBJ whole genome shotgun (WGS) entry which is preliminary data.</text>
</comment>
<evidence type="ECO:0000313" key="1">
    <source>
        <dbReference type="EMBL" id="KAL2635648.1"/>
    </source>
</evidence>
<proteinExistence type="predicted"/>
<sequence>MRNAVKNRHSTLCKNKDRDWRRTKLQIKERLFENSQKDGLDSRRNQSWYRASGRSKSYAEFLGAEPDQTVVEHSVVSKSCSPFARKSSNRVQPIQTANIVKSG</sequence>
<reference evidence="1 2" key="1">
    <citation type="submission" date="2024-09" db="EMBL/GenBank/DDBJ databases">
        <title>Chromosome-scale assembly of Riccia fluitans.</title>
        <authorList>
            <person name="Paukszto L."/>
            <person name="Sawicki J."/>
            <person name="Karawczyk K."/>
            <person name="Piernik-Szablinska J."/>
            <person name="Szczecinska M."/>
            <person name="Mazdziarz M."/>
        </authorList>
    </citation>
    <scope>NUCLEOTIDE SEQUENCE [LARGE SCALE GENOMIC DNA]</scope>
    <source>
        <strain evidence="1">Rf_01</strain>
        <tissue evidence="1">Aerial parts of the thallus</tissue>
    </source>
</reference>
<dbReference type="AlphaFoldDB" id="A0ABD1YYS0"/>
<accession>A0ABD1YYS0</accession>
<keyword evidence="2" id="KW-1185">Reference proteome</keyword>
<evidence type="ECO:0000313" key="2">
    <source>
        <dbReference type="Proteomes" id="UP001605036"/>
    </source>
</evidence>
<protein>
    <submittedName>
        <fullName evidence="1">Uncharacterized protein</fullName>
    </submittedName>
</protein>
<gene>
    <name evidence="1" type="ORF">R1flu_007127</name>
</gene>
<dbReference type="EMBL" id="JBHFFA010000003">
    <property type="protein sequence ID" value="KAL2635648.1"/>
    <property type="molecule type" value="Genomic_DNA"/>
</dbReference>